<keyword evidence="3 7" id="KW-0732">Signal</keyword>
<sequence length="251" mass="27253">MVSVALFKAALALGVARSLAAPTSSSSSSFGKVITSCTQPDMLALTFDDGPSSLTPSLLQKLNENNIKATFFMNGRNGQSGVVGGGVDATALLPQMLQNGHQIASHTMTHEYIDQLPEDQIRQQMVDLDNEIIKIIGKAPTFMRPPFYASGPKVLDVMTNMQYYVITSDIDTNDWKFATPETSGQALENLKQGLNNKGSIILMHDIHETTVNKLVPDAIPLLKNSGKKLVTVGECLGIPQEQWYREKSVTG</sequence>
<feature type="chain" id="PRO_5008006396" description="NodB homology domain-containing protein" evidence="7">
    <location>
        <begin position="21"/>
        <end position="251"/>
    </location>
</feature>
<dbReference type="PROSITE" id="PS51677">
    <property type="entry name" value="NODB"/>
    <property type="match status" value="1"/>
</dbReference>
<keyword evidence="5" id="KW-0119">Carbohydrate metabolism</keyword>
<evidence type="ECO:0000256" key="6">
    <source>
        <dbReference type="ARBA" id="ARBA00023285"/>
    </source>
</evidence>
<dbReference type="CDD" id="cd10951">
    <property type="entry name" value="CE4_ClCDA_like"/>
    <property type="match status" value="1"/>
</dbReference>
<dbReference type="EMBL" id="KU202455">
    <property type="protein sequence ID" value="ANH22692.1"/>
    <property type="molecule type" value="Genomic_DNA"/>
</dbReference>
<keyword evidence="4" id="KW-0378">Hydrolase</keyword>
<evidence type="ECO:0000313" key="9">
    <source>
        <dbReference type="EMBL" id="ANH22692.1"/>
    </source>
</evidence>
<feature type="domain" description="NodB homology" evidence="8">
    <location>
        <begin position="41"/>
        <end position="230"/>
    </location>
</feature>
<evidence type="ECO:0000256" key="4">
    <source>
        <dbReference type="ARBA" id="ARBA00022801"/>
    </source>
</evidence>
<protein>
    <recommendedName>
        <fullName evidence="8">NodB homology domain-containing protein</fullName>
    </recommendedName>
</protein>
<dbReference type="SUPFAM" id="SSF88713">
    <property type="entry name" value="Glycoside hydrolase/deacetylase"/>
    <property type="match status" value="1"/>
</dbReference>
<evidence type="ECO:0000256" key="3">
    <source>
        <dbReference type="ARBA" id="ARBA00022729"/>
    </source>
</evidence>
<proteinExistence type="predicted"/>
<dbReference type="InterPro" id="IPR002509">
    <property type="entry name" value="NODB_dom"/>
</dbReference>
<evidence type="ECO:0000256" key="1">
    <source>
        <dbReference type="ARBA" id="ARBA00001941"/>
    </source>
</evidence>
<comment type="cofactor">
    <cofactor evidence="1">
        <name>Co(2+)</name>
        <dbReference type="ChEBI" id="CHEBI:48828"/>
    </cofactor>
</comment>
<evidence type="ECO:0000256" key="7">
    <source>
        <dbReference type="SAM" id="SignalP"/>
    </source>
</evidence>
<name>A0A173G939_9HYPO</name>
<dbReference type="InterPro" id="IPR011330">
    <property type="entry name" value="Glyco_hydro/deAcase_b/a-brl"/>
</dbReference>
<dbReference type="GO" id="GO:0046872">
    <property type="term" value="F:metal ion binding"/>
    <property type="evidence" value="ECO:0007669"/>
    <property type="project" value="UniProtKB-KW"/>
</dbReference>
<evidence type="ECO:0000256" key="2">
    <source>
        <dbReference type="ARBA" id="ARBA00022723"/>
    </source>
</evidence>
<dbReference type="PANTHER" id="PTHR46471">
    <property type="entry name" value="CHITIN DEACETYLASE"/>
    <property type="match status" value="1"/>
</dbReference>
<dbReference type="PANTHER" id="PTHR46471:SF4">
    <property type="entry name" value="CHITIN DEACETYLASE"/>
    <property type="match status" value="1"/>
</dbReference>
<accession>A0A173G939</accession>
<evidence type="ECO:0000259" key="8">
    <source>
        <dbReference type="PROSITE" id="PS51677"/>
    </source>
</evidence>
<keyword evidence="6" id="KW-0170">Cobalt</keyword>
<dbReference type="GO" id="GO:0005975">
    <property type="term" value="P:carbohydrate metabolic process"/>
    <property type="evidence" value="ECO:0007669"/>
    <property type="project" value="InterPro"/>
</dbReference>
<feature type="signal peptide" evidence="7">
    <location>
        <begin position="1"/>
        <end position="20"/>
    </location>
</feature>
<organism evidence="9">
    <name type="scientific">Hypocrella siamensis</name>
    <dbReference type="NCBI Taxonomy" id="696354"/>
    <lineage>
        <taxon>Eukaryota</taxon>
        <taxon>Fungi</taxon>
        <taxon>Dikarya</taxon>
        <taxon>Ascomycota</taxon>
        <taxon>Pezizomycotina</taxon>
        <taxon>Sordariomycetes</taxon>
        <taxon>Hypocreomycetidae</taxon>
        <taxon>Hypocreales</taxon>
        <taxon>Clavicipitaceae</taxon>
        <taxon>Hypocrella</taxon>
    </lineage>
</organism>
<reference evidence="9" key="1">
    <citation type="journal article" date="2016" name="BMC Genomics">
        <title>Genome sequence and comparative analysis of clavicipitaceous insect-pathogenic fungus Aschersonia badia with Metarhizium spp.</title>
        <authorList>
            <person name="Agrawal Y."/>
            <person name="Narwani T."/>
            <person name="Subramanian S."/>
        </authorList>
    </citation>
    <scope>NUCLEOTIDE SEQUENCE</scope>
    <source>
        <strain evidence="9">MTCC 10142</strain>
    </source>
</reference>
<dbReference type="AlphaFoldDB" id="A0A173G939"/>
<keyword evidence="2" id="KW-0479">Metal-binding</keyword>
<dbReference type="Gene3D" id="3.20.20.370">
    <property type="entry name" value="Glycoside hydrolase/deacetylase"/>
    <property type="match status" value="1"/>
</dbReference>
<dbReference type="GO" id="GO:0016810">
    <property type="term" value="F:hydrolase activity, acting on carbon-nitrogen (but not peptide) bonds"/>
    <property type="evidence" value="ECO:0007669"/>
    <property type="project" value="InterPro"/>
</dbReference>
<evidence type="ECO:0000256" key="5">
    <source>
        <dbReference type="ARBA" id="ARBA00023277"/>
    </source>
</evidence>
<feature type="non-terminal residue" evidence="9">
    <location>
        <position position="251"/>
    </location>
</feature>
<dbReference type="Pfam" id="PF01522">
    <property type="entry name" value="Polysacc_deac_1"/>
    <property type="match status" value="1"/>
</dbReference>